<evidence type="ECO:0000313" key="2">
    <source>
        <dbReference type="EMBL" id="SFQ66932.1"/>
    </source>
</evidence>
<keyword evidence="3" id="KW-1185">Reference proteome</keyword>
<dbReference type="AlphaFoldDB" id="A0A1I6AE62"/>
<dbReference type="Proteomes" id="UP000198734">
    <property type="component" value="Unassembled WGS sequence"/>
</dbReference>
<protein>
    <recommendedName>
        <fullName evidence="1">DUF1540 domain-containing protein</fullName>
    </recommendedName>
</protein>
<sequence length="74" mass="8222">MPNVEVKCAVSNCIFHAKGNVCGAEKIEIDMDYHANHNNTEFASEFDYRSISEEASHSADTCCKTFKSKDVACE</sequence>
<organism evidence="2 3">
    <name type="scientific">Psychrobacillus psychrotolerans</name>
    <dbReference type="NCBI Taxonomy" id="126156"/>
    <lineage>
        <taxon>Bacteria</taxon>
        <taxon>Bacillati</taxon>
        <taxon>Bacillota</taxon>
        <taxon>Bacilli</taxon>
        <taxon>Bacillales</taxon>
        <taxon>Bacillaceae</taxon>
        <taxon>Psychrobacillus</taxon>
    </lineage>
</organism>
<evidence type="ECO:0000313" key="3">
    <source>
        <dbReference type="Proteomes" id="UP000198734"/>
    </source>
</evidence>
<dbReference type="Pfam" id="PF07561">
    <property type="entry name" value="DUF1540"/>
    <property type="match status" value="1"/>
</dbReference>
<proteinExistence type="predicted"/>
<name>A0A1I6AE62_9BACI</name>
<dbReference type="OrthoDB" id="1681234at2"/>
<gene>
    <name evidence="2" type="ORF">SAMN05421670_3319</name>
</gene>
<dbReference type="EMBL" id="FOXU01000007">
    <property type="protein sequence ID" value="SFQ66932.1"/>
    <property type="molecule type" value="Genomic_DNA"/>
</dbReference>
<dbReference type="InterPro" id="IPR011437">
    <property type="entry name" value="DUF1540"/>
</dbReference>
<dbReference type="RefSeq" id="WP_093537975.1">
    <property type="nucleotide sequence ID" value="NZ_CP183885.1"/>
</dbReference>
<reference evidence="3" key="1">
    <citation type="submission" date="2016-10" db="EMBL/GenBank/DDBJ databases">
        <authorList>
            <person name="Varghese N."/>
            <person name="Submissions S."/>
        </authorList>
    </citation>
    <scope>NUCLEOTIDE SEQUENCE [LARGE SCALE GENOMIC DNA]</scope>
    <source>
        <strain evidence="3">DSM 11706</strain>
    </source>
</reference>
<accession>A0A1I6AE62</accession>
<feature type="domain" description="DUF1540" evidence="1">
    <location>
        <begin position="6"/>
        <end position="66"/>
    </location>
</feature>
<evidence type="ECO:0000259" key="1">
    <source>
        <dbReference type="Pfam" id="PF07561"/>
    </source>
</evidence>